<organism evidence="11 12">
    <name type="scientific">Diatraea saccharalis</name>
    <name type="common">sugarcane borer</name>
    <dbReference type="NCBI Taxonomy" id="40085"/>
    <lineage>
        <taxon>Eukaryota</taxon>
        <taxon>Metazoa</taxon>
        <taxon>Ecdysozoa</taxon>
        <taxon>Arthropoda</taxon>
        <taxon>Hexapoda</taxon>
        <taxon>Insecta</taxon>
        <taxon>Pterygota</taxon>
        <taxon>Neoptera</taxon>
        <taxon>Endopterygota</taxon>
        <taxon>Lepidoptera</taxon>
        <taxon>Glossata</taxon>
        <taxon>Ditrysia</taxon>
        <taxon>Pyraloidea</taxon>
        <taxon>Crambidae</taxon>
        <taxon>Crambinae</taxon>
        <taxon>Diatraea</taxon>
    </lineage>
</organism>
<dbReference type="PANTHER" id="PTHR12162">
    <property type="entry name" value="NIBRIN-RELATED"/>
    <property type="match status" value="1"/>
</dbReference>
<evidence type="ECO:0000313" key="12">
    <source>
        <dbReference type="Proteomes" id="UP001153714"/>
    </source>
</evidence>
<dbReference type="GO" id="GO:0007095">
    <property type="term" value="P:mitotic G2 DNA damage checkpoint signaling"/>
    <property type="evidence" value="ECO:0007669"/>
    <property type="project" value="InterPro"/>
</dbReference>
<name>A0A9N9QYM5_9NEOP</name>
<evidence type="ECO:0000256" key="3">
    <source>
        <dbReference type="ARBA" id="ARBA00022454"/>
    </source>
</evidence>
<comment type="similarity">
    <text evidence="7">Belongs to the Nibrin family.</text>
</comment>
<dbReference type="Gene3D" id="3.40.50.10980">
    <property type="entry name" value="Nibrin, BRCT2 domain"/>
    <property type="match status" value="1"/>
</dbReference>
<dbReference type="EMBL" id="OU893346">
    <property type="protein sequence ID" value="CAG9786200.1"/>
    <property type="molecule type" value="Genomic_DNA"/>
</dbReference>
<evidence type="ECO:0000256" key="8">
    <source>
        <dbReference type="SAM" id="Coils"/>
    </source>
</evidence>
<dbReference type="InterPro" id="IPR043014">
    <property type="entry name" value="Nibrin_BRCT2_sf"/>
</dbReference>
<keyword evidence="3" id="KW-0158">Chromosome</keyword>
<evidence type="ECO:0000256" key="2">
    <source>
        <dbReference type="ARBA" id="ARBA00004286"/>
    </source>
</evidence>
<dbReference type="CDD" id="cd22667">
    <property type="entry name" value="FHA_NBN"/>
    <property type="match status" value="1"/>
</dbReference>
<dbReference type="Gene3D" id="2.60.200.20">
    <property type="match status" value="1"/>
</dbReference>
<dbReference type="Pfam" id="PF00498">
    <property type="entry name" value="FHA"/>
    <property type="match status" value="1"/>
</dbReference>
<dbReference type="SMART" id="SM00240">
    <property type="entry name" value="FHA"/>
    <property type="match status" value="1"/>
</dbReference>
<dbReference type="FunFam" id="3.40.50.10980:FF:000001">
    <property type="entry name" value="Nibrin"/>
    <property type="match status" value="1"/>
</dbReference>
<dbReference type="CDD" id="cd17741">
    <property type="entry name" value="BRCT_nibrin"/>
    <property type="match status" value="1"/>
</dbReference>
<keyword evidence="4" id="KW-0227">DNA damage</keyword>
<keyword evidence="8" id="KW-0175">Coiled coil</keyword>
<dbReference type="Proteomes" id="UP001153714">
    <property type="component" value="Chromosome 15"/>
</dbReference>
<feature type="region of interest" description="Disordered" evidence="9">
    <location>
        <begin position="410"/>
        <end position="430"/>
    </location>
</feature>
<sequence length="643" mass="73754">MWYLANEKNGRVIYVTEEITVGRNADQQECFVIADDPSISRKHATLYNVNNELFLQDLGSRYGTFVNNSSDKVESKLMKQLNEGDHIKFGKMSSVFKVHFKSLVTCTSTLKGENLQNLRECLSSLSGTLKSEWDESCKYLTMPAITLTMKVVLALVQGAHIVTVEFWNKCLDAVKSQVMLPDPHDYTPQIIESTLNKENVTFLPNSRRQTLFSDKTVVFFSKRQYEMYKTVLSNAAANPLLLSECALKKITLCEKNFIVIQYNITAASQETETQKHLIQEIVDYLKSKGKRLITDVEIGLAVLYCSTQKYCNPDFQFPTEIIKQSDQNIKQSKVLAQETQEQNQNIQSNRENVVINESLSSTNNIENEKCKSQKRKACDENDIQENSLKKIAISISSHVEAYIGTKRKNEDEHEIETNPTKKLAVSSESGDSQAFNFVTKSSTHNTEQHEESTKRLNLIKPHKRKLESDDNEDSLFQFVQNKPKMPYHNKSNIFDSKKEIDSVEIERKSEIISNKTKCTTYKNEDLASLRGAKLEELMKNNEKLLKNEDIDISKKFIKEELDERMSELNLGTTIVTVKKELIVKKEPVFVEEQNTKVKNFKKFKKVWPIKMQISLISMPANSSNEKHLSSMNREQNYVNETAD</sequence>
<protein>
    <recommendedName>
        <fullName evidence="10">FHA domain-containing protein</fullName>
    </recommendedName>
</protein>
<dbReference type="GO" id="GO:0030870">
    <property type="term" value="C:Mre11 complex"/>
    <property type="evidence" value="ECO:0007669"/>
    <property type="project" value="InterPro"/>
</dbReference>
<dbReference type="InterPro" id="IPR000253">
    <property type="entry name" value="FHA_dom"/>
</dbReference>
<evidence type="ECO:0000256" key="1">
    <source>
        <dbReference type="ARBA" id="ARBA00004123"/>
    </source>
</evidence>
<dbReference type="InterPro" id="IPR032429">
    <property type="entry name" value="Nibrin_BRCT2"/>
</dbReference>
<dbReference type="Pfam" id="PF16508">
    <property type="entry name" value="NIBRIN_BRCT_II"/>
    <property type="match status" value="1"/>
</dbReference>
<feature type="coiled-coil region" evidence="8">
    <location>
        <begin position="322"/>
        <end position="356"/>
    </location>
</feature>
<dbReference type="PROSITE" id="PS50006">
    <property type="entry name" value="FHA_DOMAIN"/>
    <property type="match status" value="1"/>
</dbReference>
<accession>A0A9N9QYM5</accession>
<feature type="domain" description="FHA" evidence="10">
    <location>
        <begin position="19"/>
        <end position="71"/>
    </location>
</feature>
<evidence type="ECO:0000313" key="11">
    <source>
        <dbReference type="EMBL" id="CAG9786200.1"/>
    </source>
</evidence>
<dbReference type="InterPro" id="IPR008984">
    <property type="entry name" value="SMAD_FHA_dom_sf"/>
</dbReference>
<dbReference type="InterPro" id="IPR040227">
    <property type="entry name" value="Nibrin-rel"/>
</dbReference>
<evidence type="ECO:0000259" key="10">
    <source>
        <dbReference type="PROSITE" id="PS50006"/>
    </source>
</evidence>
<keyword evidence="6" id="KW-0539">Nucleus</keyword>
<evidence type="ECO:0000256" key="9">
    <source>
        <dbReference type="SAM" id="MobiDB-lite"/>
    </source>
</evidence>
<dbReference type="PANTHER" id="PTHR12162:SF0">
    <property type="entry name" value="NIBRIN"/>
    <property type="match status" value="1"/>
</dbReference>
<feature type="region of interest" description="Disordered" evidence="9">
    <location>
        <begin position="621"/>
        <end position="643"/>
    </location>
</feature>
<dbReference type="SUPFAM" id="SSF49879">
    <property type="entry name" value="SMAD/FHA domain"/>
    <property type="match status" value="1"/>
</dbReference>
<dbReference type="GO" id="GO:0005694">
    <property type="term" value="C:chromosome"/>
    <property type="evidence" value="ECO:0007669"/>
    <property type="project" value="UniProtKB-SubCell"/>
</dbReference>
<comment type="subcellular location">
    <subcellularLocation>
        <location evidence="2">Chromosome</location>
    </subcellularLocation>
    <subcellularLocation>
        <location evidence="1">Nucleus</location>
    </subcellularLocation>
</comment>
<evidence type="ECO:0000256" key="5">
    <source>
        <dbReference type="ARBA" id="ARBA00023204"/>
    </source>
</evidence>
<gene>
    <name evidence="11" type="ORF">DIATSA_LOCUS4172</name>
</gene>
<keyword evidence="12" id="KW-1185">Reference proteome</keyword>
<evidence type="ECO:0000256" key="4">
    <source>
        <dbReference type="ARBA" id="ARBA00022763"/>
    </source>
</evidence>
<dbReference type="GO" id="GO:0003684">
    <property type="term" value="F:damaged DNA binding"/>
    <property type="evidence" value="ECO:0007669"/>
    <property type="project" value="TreeGrafter"/>
</dbReference>
<evidence type="ECO:0000256" key="6">
    <source>
        <dbReference type="ARBA" id="ARBA00023242"/>
    </source>
</evidence>
<evidence type="ECO:0000256" key="7">
    <source>
        <dbReference type="ARBA" id="ARBA00044757"/>
    </source>
</evidence>
<dbReference type="GO" id="GO:0000724">
    <property type="term" value="P:double-strand break repair via homologous recombination"/>
    <property type="evidence" value="ECO:0007669"/>
    <property type="project" value="TreeGrafter"/>
</dbReference>
<keyword evidence="5" id="KW-0234">DNA repair</keyword>
<reference evidence="11" key="2">
    <citation type="submission" date="2022-10" db="EMBL/GenBank/DDBJ databases">
        <authorList>
            <consortium name="ENA_rothamsted_submissions"/>
            <consortium name="culmorum"/>
            <person name="King R."/>
        </authorList>
    </citation>
    <scope>NUCLEOTIDE SEQUENCE</scope>
</reference>
<dbReference type="Gene3D" id="3.40.50.10190">
    <property type="entry name" value="BRCT domain"/>
    <property type="match status" value="1"/>
</dbReference>
<reference evidence="11" key="1">
    <citation type="submission" date="2021-12" db="EMBL/GenBank/DDBJ databases">
        <authorList>
            <person name="King R."/>
        </authorList>
    </citation>
    <scope>NUCLEOTIDE SEQUENCE</scope>
</reference>
<dbReference type="AlphaFoldDB" id="A0A9N9QYM5"/>
<dbReference type="OrthoDB" id="552194at2759"/>
<dbReference type="InterPro" id="IPR036420">
    <property type="entry name" value="BRCT_dom_sf"/>
</dbReference>
<proteinExistence type="inferred from homology"/>